<gene>
    <name evidence="1" type="primary">NEIL2</name>
</gene>
<proteinExistence type="predicted"/>
<organism evidence="1">
    <name type="scientific">Ovis aries</name>
    <name type="common">Sheep</name>
    <dbReference type="NCBI Taxonomy" id="9940"/>
    <lineage>
        <taxon>Eukaryota</taxon>
        <taxon>Metazoa</taxon>
        <taxon>Chordata</taxon>
        <taxon>Craniata</taxon>
        <taxon>Vertebrata</taxon>
        <taxon>Euteleostomi</taxon>
        <taxon>Mammalia</taxon>
        <taxon>Eutheria</taxon>
        <taxon>Laurasiatheria</taxon>
        <taxon>Artiodactyla</taxon>
        <taxon>Ruminantia</taxon>
        <taxon>Pecora</taxon>
        <taxon>Bovidae</taxon>
        <taxon>Caprinae</taxon>
        <taxon>Ovis</taxon>
    </lineage>
</organism>
<accession>A0AC11D7N8</accession>
<protein>
    <submittedName>
        <fullName evidence="1">Nei like DNA glycosylase 2</fullName>
    </submittedName>
</protein>
<reference evidence="1" key="1">
    <citation type="submission" date="2020-11" db="EMBL/GenBank/DDBJ databases">
        <authorList>
            <person name="Davenport K.M."/>
            <person name="Bickhart D.M."/>
            <person name="Smith T.P.L."/>
            <person name="Murdoch B.M."/>
            <person name="Rosen B.D."/>
        </authorList>
    </citation>
    <scope>NUCLEOTIDE SEQUENCE [LARGE SCALE GENOMIC DNA]</scope>
    <source>
        <strain evidence="1">OAR_USU_Benz2616</strain>
    </source>
</reference>
<sequence>MPEGPLVRKFHHLVSPFVGQQVVKTGGSSKKLNPTSFQSLWLQDTQTQKTGSSMKKLEVFPLGHSRVALHPACISFIADTIVPLASNHFENCILS</sequence>
<reference evidence="1" key="2">
    <citation type="submission" date="2025-08" db="UniProtKB">
        <authorList>
            <consortium name="Ensembl"/>
        </authorList>
    </citation>
    <scope>IDENTIFICATION</scope>
</reference>
<reference evidence="1" key="3">
    <citation type="submission" date="2025-09" db="UniProtKB">
        <authorList>
            <consortium name="Ensembl"/>
        </authorList>
    </citation>
    <scope>IDENTIFICATION</scope>
</reference>
<evidence type="ECO:0000313" key="1">
    <source>
        <dbReference type="Ensembl" id="ENSOARP00020040575.1"/>
    </source>
</evidence>
<dbReference type="Ensembl" id="ENSOART00020070243.1">
    <property type="protein sequence ID" value="ENSOARP00020040575.1"/>
    <property type="gene ID" value="ENSOARG00020008033.2"/>
</dbReference>
<name>A0AC11D7N8_SHEEP</name>